<comment type="similarity">
    <text evidence="1">Belongs to the calmodulin family.</text>
</comment>
<keyword evidence="4" id="KW-0677">Repeat</keyword>
<dbReference type="PROSITE" id="PS00018">
    <property type="entry name" value="EF_HAND_1"/>
    <property type="match status" value="2"/>
</dbReference>
<dbReference type="PROSITE" id="PS00303">
    <property type="entry name" value="S100_CABP"/>
    <property type="match status" value="1"/>
</dbReference>
<dbReference type="PROSITE" id="PS50222">
    <property type="entry name" value="EF_HAND_2"/>
    <property type="match status" value="4"/>
</dbReference>
<gene>
    <name evidence="8" type="ORF">KC01_LOCUS37829</name>
</gene>
<evidence type="ECO:0000256" key="6">
    <source>
        <dbReference type="ARBA" id="ARBA00037485"/>
    </source>
</evidence>
<dbReference type="SUPFAM" id="SSF47473">
    <property type="entry name" value="EF-hand"/>
    <property type="match status" value="1"/>
</dbReference>
<dbReference type="Gene3D" id="1.10.238.10">
    <property type="entry name" value="EF-hand"/>
    <property type="match status" value="2"/>
</dbReference>
<dbReference type="Pfam" id="PF13499">
    <property type="entry name" value="EF-hand_7"/>
    <property type="match status" value="2"/>
</dbReference>
<dbReference type="SMART" id="SM00054">
    <property type="entry name" value="EFh"/>
    <property type="match status" value="4"/>
</dbReference>
<name>A0AAV2MDQ3_KNICA</name>
<dbReference type="EMBL" id="OZ035829">
    <property type="protein sequence ID" value="CAL1611409.1"/>
    <property type="molecule type" value="Genomic_DNA"/>
</dbReference>
<proteinExistence type="inferred from homology"/>
<feature type="domain" description="EF-hand" evidence="7">
    <location>
        <begin position="115"/>
        <end position="146"/>
    </location>
</feature>
<comment type="function">
    <text evidence="6">Calmodulin acts as part of a calcium signal transduction pathway by mediating the control of a large number of enzymes, ion channels, aquaporins and other proteins through calcium-binding. Calcium-binding is required for the activation of calmodulin. Among the enzymes to be stimulated by the calmodulin-calcium complex are a number of protein kinases, such as myosin light-chain kinases and calmodulin-dependent protein kinase type II (CaMK2), and phosphatases.</text>
</comment>
<dbReference type="GO" id="GO:0016460">
    <property type="term" value="C:myosin II complex"/>
    <property type="evidence" value="ECO:0007669"/>
    <property type="project" value="TreeGrafter"/>
</dbReference>
<evidence type="ECO:0000256" key="3">
    <source>
        <dbReference type="ARBA" id="ARBA00022723"/>
    </source>
</evidence>
<organism evidence="8 9">
    <name type="scientific">Knipowitschia caucasica</name>
    <name type="common">Caucasian dwarf goby</name>
    <name type="synonym">Pomatoschistus caucasicus</name>
    <dbReference type="NCBI Taxonomy" id="637954"/>
    <lineage>
        <taxon>Eukaryota</taxon>
        <taxon>Metazoa</taxon>
        <taxon>Chordata</taxon>
        <taxon>Craniata</taxon>
        <taxon>Vertebrata</taxon>
        <taxon>Euteleostomi</taxon>
        <taxon>Actinopterygii</taxon>
        <taxon>Neopterygii</taxon>
        <taxon>Teleostei</taxon>
        <taxon>Neoteleostei</taxon>
        <taxon>Acanthomorphata</taxon>
        <taxon>Gobiaria</taxon>
        <taxon>Gobiiformes</taxon>
        <taxon>Gobioidei</taxon>
        <taxon>Gobiidae</taxon>
        <taxon>Gobiinae</taxon>
        <taxon>Knipowitschia</taxon>
    </lineage>
</organism>
<dbReference type="PANTHER" id="PTHR23048:SF0">
    <property type="entry name" value="CALMODULIN LIKE 3"/>
    <property type="match status" value="1"/>
</dbReference>
<evidence type="ECO:0000313" key="8">
    <source>
        <dbReference type="EMBL" id="CAL1611409.1"/>
    </source>
</evidence>
<keyword evidence="5" id="KW-0106">Calcium</keyword>
<dbReference type="InterPro" id="IPR001751">
    <property type="entry name" value="S100/CaBP7/8-like_CS"/>
</dbReference>
<dbReference type="Proteomes" id="UP001497482">
    <property type="component" value="Chromosome 7"/>
</dbReference>
<evidence type="ECO:0000256" key="5">
    <source>
        <dbReference type="ARBA" id="ARBA00022837"/>
    </source>
</evidence>
<dbReference type="FunFam" id="1.10.238.10:FF:000527">
    <property type="entry name" value="Calmodulin-3"/>
    <property type="match status" value="1"/>
</dbReference>
<evidence type="ECO:0000256" key="4">
    <source>
        <dbReference type="ARBA" id="ARBA00022737"/>
    </source>
</evidence>
<keyword evidence="9" id="KW-1185">Reference proteome</keyword>
<dbReference type="InterPro" id="IPR018247">
    <property type="entry name" value="EF_Hand_1_Ca_BS"/>
</dbReference>
<dbReference type="InterPro" id="IPR011992">
    <property type="entry name" value="EF-hand-dom_pair"/>
</dbReference>
<evidence type="ECO:0000259" key="7">
    <source>
        <dbReference type="PROSITE" id="PS50222"/>
    </source>
</evidence>
<protein>
    <recommendedName>
        <fullName evidence="7">EF-hand domain-containing protein</fullName>
    </recommendedName>
</protein>
<dbReference type="GO" id="GO:0005509">
    <property type="term" value="F:calcium ion binding"/>
    <property type="evidence" value="ECO:0007669"/>
    <property type="project" value="InterPro"/>
</dbReference>
<dbReference type="InterPro" id="IPR050230">
    <property type="entry name" value="CALM/Myosin/TropC-like"/>
</dbReference>
<feature type="domain" description="EF-hand" evidence="7">
    <location>
        <begin position="147"/>
        <end position="181"/>
    </location>
</feature>
<evidence type="ECO:0000313" key="9">
    <source>
        <dbReference type="Proteomes" id="UP001497482"/>
    </source>
</evidence>
<dbReference type="AlphaFoldDB" id="A0AAV2MDQ3"/>
<keyword evidence="2" id="KW-0488">Methylation</keyword>
<dbReference type="InterPro" id="IPR013783">
    <property type="entry name" value="Ig-like_fold"/>
</dbReference>
<dbReference type="Gene3D" id="2.60.40.10">
    <property type="entry name" value="Immunoglobulins"/>
    <property type="match status" value="1"/>
</dbReference>
<evidence type="ECO:0000256" key="1">
    <source>
        <dbReference type="ARBA" id="ARBA00009763"/>
    </source>
</evidence>
<dbReference type="CDD" id="cd00051">
    <property type="entry name" value="EFh"/>
    <property type="match status" value="2"/>
</dbReference>
<dbReference type="PANTHER" id="PTHR23048">
    <property type="entry name" value="MYOSIN LIGHT CHAIN 1, 3"/>
    <property type="match status" value="1"/>
</dbReference>
<keyword evidence="3" id="KW-0479">Metal-binding</keyword>
<sequence length="245" mass="27309">MEAYRGRTALTGNVQNGDCSLSIQNVTNYKSRLYVRVRAVEFYSFYNYPVSIKVTASVTPAQLLDCRRGRNEAAAFTVELSFDLGSEASHGLEHLQINSGIFLRPCLQPSPLVCEIKEAFSAYDKNGDGVITAHELGTFMTSSGLNATQAELQDMISELDAEGNGTIDFGEFLSMVSRRMKPRRDEMREEFRKFDMDGNGFISAAEMRQTLKSLEVTLTDEEIGEMMREADIDGDGRINYEGMIG</sequence>
<feature type="domain" description="EF-hand" evidence="7">
    <location>
        <begin position="182"/>
        <end position="217"/>
    </location>
</feature>
<feature type="domain" description="EF-hand" evidence="7">
    <location>
        <begin position="218"/>
        <end position="245"/>
    </location>
</feature>
<accession>A0AAV2MDQ3</accession>
<evidence type="ECO:0000256" key="2">
    <source>
        <dbReference type="ARBA" id="ARBA00022481"/>
    </source>
</evidence>
<reference evidence="8 9" key="1">
    <citation type="submission" date="2024-04" db="EMBL/GenBank/DDBJ databases">
        <authorList>
            <person name="Waldvogel A.-M."/>
            <person name="Schoenle A."/>
        </authorList>
    </citation>
    <scope>NUCLEOTIDE SEQUENCE [LARGE SCALE GENOMIC DNA]</scope>
</reference>
<dbReference type="InterPro" id="IPR002048">
    <property type="entry name" value="EF_hand_dom"/>
</dbReference>